<name>A0AAD9KRM4_RIDPI</name>
<evidence type="ECO:0000313" key="2">
    <source>
        <dbReference type="Proteomes" id="UP001209878"/>
    </source>
</evidence>
<gene>
    <name evidence="1" type="ORF">NP493_674g01072</name>
</gene>
<organism evidence="1 2">
    <name type="scientific">Ridgeia piscesae</name>
    <name type="common">Tubeworm</name>
    <dbReference type="NCBI Taxonomy" id="27915"/>
    <lineage>
        <taxon>Eukaryota</taxon>
        <taxon>Metazoa</taxon>
        <taxon>Spiralia</taxon>
        <taxon>Lophotrochozoa</taxon>
        <taxon>Annelida</taxon>
        <taxon>Polychaeta</taxon>
        <taxon>Sedentaria</taxon>
        <taxon>Canalipalpata</taxon>
        <taxon>Sabellida</taxon>
        <taxon>Siboglinidae</taxon>
        <taxon>Ridgeia</taxon>
    </lineage>
</organism>
<keyword evidence="2" id="KW-1185">Reference proteome</keyword>
<accession>A0AAD9KRM4</accession>
<protein>
    <submittedName>
        <fullName evidence="1">Uncharacterized protein</fullName>
    </submittedName>
</protein>
<reference evidence="1" key="1">
    <citation type="journal article" date="2023" name="Mol. Biol. Evol.">
        <title>Third-Generation Sequencing Reveals the Adaptive Role of the Epigenome in Three Deep-Sea Polychaetes.</title>
        <authorList>
            <person name="Perez M."/>
            <person name="Aroh O."/>
            <person name="Sun Y."/>
            <person name="Lan Y."/>
            <person name="Juniper S.K."/>
            <person name="Young C.R."/>
            <person name="Angers B."/>
            <person name="Qian P.Y."/>
        </authorList>
    </citation>
    <scope>NUCLEOTIDE SEQUENCE</scope>
    <source>
        <strain evidence="1">R07B-5</strain>
    </source>
</reference>
<dbReference type="Proteomes" id="UP001209878">
    <property type="component" value="Unassembled WGS sequence"/>
</dbReference>
<dbReference type="AlphaFoldDB" id="A0AAD9KRM4"/>
<sequence length="31" mass="3516">MSTWSNSPSPIPSWKEEIHSCRRVMAAGLRT</sequence>
<evidence type="ECO:0000313" key="1">
    <source>
        <dbReference type="EMBL" id="KAK2176241.1"/>
    </source>
</evidence>
<comment type="caution">
    <text evidence="1">The sequence shown here is derived from an EMBL/GenBank/DDBJ whole genome shotgun (WGS) entry which is preliminary data.</text>
</comment>
<dbReference type="EMBL" id="JAODUO010000674">
    <property type="protein sequence ID" value="KAK2176241.1"/>
    <property type="molecule type" value="Genomic_DNA"/>
</dbReference>
<proteinExistence type="predicted"/>